<sequence>MNSEYQQYMTNIGLPPANSELLELFHESSKVMYSTALKRDLRIGAYLYDPRCVLEASRNKKLYQTCPITELPRPQRLSMALDDVFQNRISCRSFSGKDIGAQSLANILNALRVTRQGFSTEFEEVPMVMRSYPSPGGLYPVEVYVLAVNSDEIEEGVYHYDFDAQNLARIRALPAKESLRLMFGDHDNMCTNTATYAVVMTAILPRSTVKYEALGYRFALLESGIVGQHLSLAATAAGIGNLFWGSYYDDEIHDLIGLDGVEEIVTNFLWLGDKL</sequence>
<reference evidence="2 3" key="1">
    <citation type="submission" date="2023-08" db="EMBL/GenBank/DDBJ databases">
        <authorList>
            <person name="Joshi A."/>
            <person name="Thite S."/>
        </authorList>
    </citation>
    <scope>NUCLEOTIDE SEQUENCE [LARGE SCALE GENOMIC DNA]</scope>
    <source>
        <strain evidence="2 3">AC40</strain>
    </source>
</reference>
<evidence type="ECO:0000313" key="2">
    <source>
        <dbReference type="EMBL" id="MDP4535124.1"/>
    </source>
</evidence>
<organism evidence="2 3">
    <name type="scientific">Alkalimonas collagenimarina</name>
    <dbReference type="NCBI Taxonomy" id="400390"/>
    <lineage>
        <taxon>Bacteria</taxon>
        <taxon>Pseudomonadati</taxon>
        <taxon>Pseudomonadota</taxon>
        <taxon>Gammaproteobacteria</taxon>
        <taxon>Alkalimonas</taxon>
    </lineage>
</organism>
<protein>
    <submittedName>
        <fullName evidence="2">SagB/ThcOx family dehydrogenase</fullName>
    </submittedName>
</protein>
<comment type="caution">
    <text evidence="2">The sequence shown here is derived from an EMBL/GenBank/DDBJ whole genome shotgun (WGS) entry which is preliminary data.</text>
</comment>
<dbReference type="Pfam" id="PF00881">
    <property type="entry name" value="Nitroreductase"/>
    <property type="match status" value="1"/>
</dbReference>
<dbReference type="InterPro" id="IPR029479">
    <property type="entry name" value="Nitroreductase"/>
</dbReference>
<dbReference type="NCBIfam" id="TIGR03605">
    <property type="entry name" value="antibiot_sagB"/>
    <property type="match status" value="1"/>
</dbReference>
<dbReference type="EMBL" id="JAUZVZ010000003">
    <property type="protein sequence ID" value="MDP4535124.1"/>
    <property type="molecule type" value="Genomic_DNA"/>
</dbReference>
<dbReference type="SUPFAM" id="SSF55469">
    <property type="entry name" value="FMN-dependent nitroreductase-like"/>
    <property type="match status" value="1"/>
</dbReference>
<name>A0ABT9GVP9_9GAMM</name>
<dbReference type="PANTHER" id="PTHR43745:SF2">
    <property type="entry name" value="NITROREDUCTASE MJ1384-RELATED"/>
    <property type="match status" value="1"/>
</dbReference>
<dbReference type="InterPro" id="IPR020051">
    <property type="entry name" value="SagB-type_dehydrogenase"/>
</dbReference>
<feature type="domain" description="Nitroreductase" evidence="1">
    <location>
        <begin position="87"/>
        <end position="265"/>
    </location>
</feature>
<dbReference type="RefSeq" id="WP_305892393.1">
    <property type="nucleotide sequence ID" value="NZ_JAUZVZ010000003.1"/>
</dbReference>
<proteinExistence type="predicted"/>
<dbReference type="CDD" id="cd02142">
    <property type="entry name" value="McbC_SagB-like_oxidoreductase"/>
    <property type="match status" value="1"/>
</dbReference>
<dbReference type="InterPro" id="IPR000415">
    <property type="entry name" value="Nitroreductase-like"/>
</dbReference>
<evidence type="ECO:0000259" key="1">
    <source>
        <dbReference type="Pfam" id="PF00881"/>
    </source>
</evidence>
<dbReference type="PANTHER" id="PTHR43745">
    <property type="entry name" value="NITROREDUCTASE MJ1384-RELATED"/>
    <property type="match status" value="1"/>
</dbReference>
<evidence type="ECO:0000313" key="3">
    <source>
        <dbReference type="Proteomes" id="UP001231616"/>
    </source>
</evidence>
<dbReference type="InterPro" id="IPR052544">
    <property type="entry name" value="Bacteriocin_Proc_Enz"/>
</dbReference>
<dbReference type="Proteomes" id="UP001231616">
    <property type="component" value="Unassembled WGS sequence"/>
</dbReference>
<keyword evidence="3" id="KW-1185">Reference proteome</keyword>
<gene>
    <name evidence="2" type="ORF">Q3O60_02850</name>
</gene>
<accession>A0ABT9GVP9</accession>
<dbReference type="Gene3D" id="3.40.109.10">
    <property type="entry name" value="NADH Oxidase"/>
    <property type="match status" value="1"/>
</dbReference>